<dbReference type="KEGG" id="nfl:COO91_08347"/>
<reference evidence="1 2" key="1">
    <citation type="submission" date="2017-11" db="EMBL/GenBank/DDBJ databases">
        <title>Complete genome of a free-living desiccation-tolerant cyanobacterium and its photosynthetic adaptation to extreme terrestrial habitat.</title>
        <authorList>
            <person name="Shang J."/>
        </authorList>
    </citation>
    <scope>NUCLEOTIDE SEQUENCE [LARGE SCALE GENOMIC DNA]</scope>
    <source>
        <strain evidence="1 2">CCNUN1</strain>
    </source>
</reference>
<dbReference type="OrthoDB" id="460004at2"/>
<gene>
    <name evidence="1" type="ORF">COO91_08347</name>
</gene>
<sequence>MTTLPLERTIQQGATPNFSENLLDSDDISIYGEMLNECLRSLTGAFLTACDAARLLKSKFDLAQTGSTVKERKQARLDRQEIQERYGWTANLVNSFSKVAESLSVVEDVQNLELLDINTLKSLCSDKFAPIVEQLKSDRLTVVEVRGQMTDINKALKEEQQSQPKPMKQWRRTKEGRRFLDLNGIDADTGDEFDAKYKYSCMPLPLFIRDLLRQWKPDTYVVRQMGEEDYVWVEGCKLLETPVPPVSLWYVFENKSGEKLRVAGDEEFQLMSKVSSLPSG</sequence>
<keyword evidence="2" id="KW-1185">Reference proteome</keyword>
<name>A0A2K8T5D1_9NOSO</name>
<dbReference type="EMBL" id="CP024785">
    <property type="protein sequence ID" value="AUB42235.1"/>
    <property type="molecule type" value="Genomic_DNA"/>
</dbReference>
<accession>A0A2K8T5D1</accession>
<evidence type="ECO:0000313" key="2">
    <source>
        <dbReference type="Proteomes" id="UP000232003"/>
    </source>
</evidence>
<dbReference type="AlphaFoldDB" id="A0A2K8T5D1"/>
<evidence type="ECO:0000313" key="1">
    <source>
        <dbReference type="EMBL" id="AUB42235.1"/>
    </source>
</evidence>
<protein>
    <submittedName>
        <fullName evidence="1">Uncharacterized protein</fullName>
    </submittedName>
</protein>
<dbReference type="RefSeq" id="WP_157816767.1">
    <property type="nucleotide sequence ID" value="NZ_CAWNNC010000001.1"/>
</dbReference>
<dbReference type="Proteomes" id="UP000232003">
    <property type="component" value="Chromosome"/>
</dbReference>
<organism evidence="1 2">
    <name type="scientific">Nostoc flagelliforme CCNUN1</name>
    <dbReference type="NCBI Taxonomy" id="2038116"/>
    <lineage>
        <taxon>Bacteria</taxon>
        <taxon>Bacillati</taxon>
        <taxon>Cyanobacteriota</taxon>
        <taxon>Cyanophyceae</taxon>
        <taxon>Nostocales</taxon>
        <taxon>Nostocaceae</taxon>
        <taxon>Nostoc</taxon>
    </lineage>
</organism>
<proteinExistence type="predicted"/>